<dbReference type="PANTHER" id="PTHR47698">
    <property type="entry name" value="FATTY-ACID-BINDING PROTEIN 3, CHLOROPLASTIC"/>
    <property type="match status" value="1"/>
</dbReference>
<dbReference type="InterPro" id="IPR016088">
    <property type="entry name" value="Chalcone_isomerase_3-sand"/>
</dbReference>
<dbReference type="AlphaFoldDB" id="A0A7S3ZXI6"/>
<dbReference type="EMBL" id="HBIW01014290">
    <property type="protein sequence ID" value="CAE0696853.1"/>
    <property type="molecule type" value="Transcribed_RNA"/>
</dbReference>
<reference evidence="1" key="1">
    <citation type="submission" date="2021-01" db="EMBL/GenBank/DDBJ databases">
        <authorList>
            <person name="Corre E."/>
            <person name="Pelletier E."/>
            <person name="Niang G."/>
            <person name="Scheremetjew M."/>
            <person name="Finn R."/>
            <person name="Kale V."/>
            <person name="Holt S."/>
            <person name="Cochrane G."/>
            <person name="Meng A."/>
            <person name="Brown T."/>
            <person name="Cohen L."/>
        </authorList>
    </citation>
    <scope>NUCLEOTIDE SEQUENCE</scope>
    <source>
        <strain evidence="1">CCMP1756</strain>
    </source>
</reference>
<evidence type="ECO:0008006" key="4">
    <source>
        <dbReference type="Google" id="ProtNLM"/>
    </source>
</evidence>
<dbReference type="Gene3D" id="3.50.70.10">
    <property type="match status" value="1"/>
</dbReference>
<reference evidence="2" key="2">
    <citation type="submission" date="2021-11" db="EMBL/GenBank/DDBJ databases">
        <authorList>
            <consortium name="Genoscope - CEA"/>
            <person name="William W."/>
        </authorList>
    </citation>
    <scope>NUCLEOTIDE SEQUENCE</scope>
</reference>
<evidence type="ECO:0000313" key="2">
    <source>
        <dbReference type="EMBL" id="CAH0367992.1"/>
    </source>
</evidence>
<dbReference type="OrthoDB" id="18193at2759"/>
<organism evidence="1">
    <name type="scientific">Pelagomonas calceolata</name>
    <dbReference type="NCBI Taxonomy" id="35677"/>
    <lineage>
        <taxon>Eukaryota</taxon>
        <taxon>Sar</taxon>
        <taxon>Stramenopiles</taxon>
        <taxon>Ochrophyta</taxon>
        <taxon>Pelagophyceae</taxon>
        <taxon>Pelagomonadales</taxon>
        <taxon>Pelagomonadaceae</taxon>
        <taxon>Pelagomonas</taxon>
    </lineage>
</organism>
<dbReference type="EMBL" id="CAKKNE010000002">
    <property type="protein sequence ID" value="CAH0367992.1"/>
    <property type="molecule type" value="Genomic_DNA"/>
</dbReference>
<evidence type="ECO:0000313" key="3">
    <source>
        <dbReference type="Proteomes" id="UP000789595"/>
    </source>
</evidence>
<accession>A0A7S3ZXI6</accession>
<dbReference type="Proteomes" id="UP000789595">
    <property type="component" value="Unassembled WGS sequence"/>
</dbReference>
<proteinExistence type="predicted"/>
<keyword evidence="3" id="KW-1185">Reference proteome</keyword>
<name>A0A7S3ZXI6_9STRA</name>
<sequence>MRLLLLLVATSVHAVKERSTGFDFPKKNKLGALRGLGVRTKGPIKVYAVGRYDKGFLLKMKMGVGAEKMSNALVDAVKPRCSDNAAVDQFKELMVSGLPDGCKKGMELGFDTSGGKLGLTVNGRGRGSVSSRKLCGAFEGVYTDSKAVCKLNAVEDE</sequence>
<dbReference type="PANTHER" id="PTHR47698:SF2">
    <property type="entry name" value="FATTY-ACID-BINDING PROTEIN 3, CHLOROPLASTIC"/>
    <property type="match status" value="1"/>
</dbReference>
<protein>
    <recommendedName>
        <fullName evidence="4">Chalcone isomerase domain-containing protein</fullName>
    </recommendedName>
</protein>
<gene>
    <name evidence="1" type="ORF">PCAL00307_LOCUS12289</name>
    <name evidence="2" type="ORF">PECAL_2P10390</name>
</gene>
<evidence type="ECO:0000313" key="1">
    <source>
        <dbReference type="EMBL" id="CAE0696853.1"/>
    </source>
</evidence>